<dbReference type="InterPro" id="IPR005648">
    <property type="entry name" value="FlgD"/>
</dbReference>
<evidence type="ECO:0000256" key="2">
    <source>
        <dbReference type="ARBA" id="ARBA00022795"/>
    </source>
</evidence>
<keyword evidence="3" id="KW-0969">Cilium</keyword>
<dbReference type="EMBL" id="MLQR01000029">
    <property type="protein sequence ID" value="OIJ13161.1"/>
    <property type="molecule type" value="Genomic_DNA"/>
</dbReference>
<keyword evidence="3" id="KW-0966">Cell projection</keyword>
<evidence type="ECO:0000313" key="4">
    <source>
        <dbReference type="Proteomes" id="UP000179524"/>
    </source>
</evidence>
<keyword evidence="3" id="KW-0282">Flagellum</keyword>
<dbReference type="RefSeq" id="WP_071309761.1">
    <property type="nucleotide sequence ID" value="NZ_MLQR01000029.1"/>
</dbReference>
<dbReference type="NCBIfam" id="NF007197">
    <property type="entry name" value="PRK09618.1"/>
    <property type="match status" value="1"/>
</dbReference>
<keyword evidence="2" id="KW-1005">Bacterial flagellum biogenesis</keyword>
<keyword evidence="4" id="KW-1185">Reference proteome</keyword>
<gene>
    <name evidence="3" type="ORF">BKP37_11685</name>
</gene>
<comment type="similarity">
    <text evidence="1">Belongs to the FlgD family.</text>
</comment>
<sequence length="158" mass="17889">MINSVNQSLFLSDRQNERKTGQGTLDQDAFLKILITQLQNQDPSNPMEDKEFISQMANFSSLEQMTQMNKTLTNFIEMQKDSHFLSHSQLIGKEIKWEQVVADTHGESTVRVHESLVTAIKFQNGKSRLILEGGEVIDTIQVIHIASPNEKSKNNSEA</sequence>
<protein>
    <submittedName>
        <fullName evidence="3">Flagellar hook assembly protein FlgD</fullName>
    </submittedName>
</protein>
<dbReference type="Pfam" id="PF03963">
    <property type="entry name" value="FlgD"/>
    <property type="match status" value="1"/>
</dbReference>
<accession>A0A1S2LL26</accession>
<organism evidence="3 4">
    <name type="scientific">Anaerobacillus alkalilacustris</name>
    <dbReference type="NCBI Taxonomy" id="393763"/>
    <lineage>
        <taxon>Bacteria</taxon>
        <taxon>Bacillati</taxon>
        <taxon>Bacillota</taxon>
        <taxon>Bacilli</taxon>
        <taxon>Bacillales</taxon>
        <taxon>Bacillaceae</taxon>
        <taxon>Anaerobacillus</taxon>
    </lineage>
</organism>
<comment type="caution">
    <text evidence="3">The sequence shown here is derived from an EMBL/GenBank/DDBJ whole genome shotgun (WGS) entry which is preliminary data.</text>
</comment>
<proteinExistence type="inferred from homology"/>
<evidence type="ECO:0000256" key="1">
    <source>
        <dbReference type="ARBA" id="ARBA00010577"/>
    </source>
</evidence>
<reference evidence="3 4" key="1">
    <citation type="submission" date="2016-10" db="EMBL/GenBank/DDBJ databases">
        <title>Draft genome sequences of four alkaliphilic bacteria belonging to the Anaerobacillus genus.</title>
        <authorList>
            <person name="Bassil N.M."/>
            <person name="Lloyd J.R."/>
        </authorList>
    </citation>
    <scope>NUCLEOTIDE SEQUENCE [LARGE SCALE GENOMIC DNA]</scope>
    <source>
        <strain evidence="3 4">DSM 18345</strain>
    </source>
</reference>
<name>A0A1S2LL26_9BACI</name>
<dbReference type="GO" id="GO:0044781">
    <property type="term" value="P:bacterial-type flagellum organization"/>
    <property type="evidence" value="ECO:0007669"/>
    <property type="project" value="UniProtKB-KW"/>
</dbReference>
<dbReference type="OrthoDB" id="280334at2"/>
<dbReference type="Proteomes" id="UP000179524">
    <property type="component" value="Unassembled WGS sequence"/>
</dbReference>
<evidence type="ECO:0000313" key="3">
    <source>
        <dbReference type="EMBL" id="OIJ13161.1"/>
    </source>
</evidence>
<dbReference type="AlphaFoldDB" id="A0A1S2LL26"/>